<keyword evidence="1" id="KW-0472">Membrane</keyword>
<dbReference type="Gene3D" id="3.40.50.300">
    <property type="entry name" value="P-loop containing nucleotide triphosphate hydrolases"/>
    <property type="match status" value="1"/>
</dbReference>
<feature type="transmembrane region" description="Helical" evidence="1">
    <location>
        <begin position="235"/>
        <end position="257"/>
    </location>
</feature>
<evidence type="ECO:0000259" key="2">
    <source>
        <dbReference type="Pfam" id="PF07693"/>
    </source>
</evidence>
<dbReference type="KEGG" id="bths:CNY62_10585"/>
<keyword evidence="1" id="KW-1133">Transmembrane helix</keyword>
<dbReference type="EMBL" id="CP023483">
    <property type="protein sequence ID" value="ATF26757.1"/>
    <property type="molecule type" value="Genomic_DNA"/>
</dbReference>
<evidence type="ECO:0000313" key="3">
    <source>
        <dbReference type="EMBL" id="ATF26757.1"/>
    </source>
</evidence>
<accession>A0A291BZV5</accession>
<keyword evidence="1" id="KW-0812">Transmembrane</keyword>
<evidence type="ECO:0000256" key="1">
    <source>
        <dbReference type="SAM" id="Phobius"/>
    </source>
</evidence>
<dbReference type="STRING" id="2756.BFR44_05455"/>
<dbReference type="AlphaFoldDB" id="A0A291BZV5"/>
<dbReference type="Proteomes" id="UP000243591">
    <property type="component" value="Chromosome"/>
</dbReference>
<dbReference type="InterPro" id="IPR011646">
    <property type="entry name" value="KAP_P-loop"/>
</dbReference>
<dbReference type="PANTHER" id="PTHR22674">
    <property type="entry name" value="NTPASE, KAP FAMILY P-LOOP DOMAIN-CONTAINING 1"/>
    <property type="match status" value="1"/>
</dbReference>
<feature type="transmembrane region" description="Helical" evidence="1">
    <location>
        <begin position="208"/>
        <end position="229"/>
    </location>
</feature>
<dbReference type="Pfam" id="PF07693">
    <property type="entry name" value="KAP_NTPase"/>
    <property type="match status" value="1"/>
</dbReference>
<dbReference type="InterPro" id="IPR052754">
    <property type="entry name" value="NTPase_KAP_P-loop"/>
</dbReference>
<feature type="domain" description="KAP NTPase" evidence="2">
    <location>
        <begin position="104"/>
        <end position="453"/>
    </location>
</feature>
<dbReference type="InterPro" id="IPR027417">
    <property type="entry name" value="P-loop_NTPase"/>
</dbReference>
<organism evidence="3 4">
    <name type="scientific">Brochothrix thermosphacta</name>
    <name type="common">Microbacterium thermosphactum</name>
    <dbReference type="NCBI Taxonomy" id="2756"/>
    <lineage>
        <taxon>Bacteria</taxon>
        <taxon>Bacillati</taxon>
        <taxon>Bacillota</taxon>
        <taxon>Bacilli</taxon>
        <taxon>Bacillales</taxon>
        <taxon>Listeriaceae</taxon>
        <taxon>Brochothrix</taxon>
    </lineage>
</organism>
<keyword evidence="4" id="KW-1185">Reference proteome</keyword>
<sequence length="542" mass="62715">MLTEDELQALYTKRKEIKKEFDGILEDLFDDDEAKELHRVQNPDETEEYLSSLPENRLSDLKKQLHTIDNRLGTHHQKEFLDKHRISIEEEYTTHISEDYLDRSSLADSVAKLIGSNNSKNNMSVGIIGEWGSGKSTFLELIKKKMIANKFERVSVDFNASKYDDQEQIWHSLLQSVSEKQLLLQPYFGKIRFILKSIKNKKKIKSTIVSISMPFVFIILLNWTIHILADANFKYNSLSLVTGFSSLIAGVISYDLIKKLYLDTLSYFKRKGEDILRSHKYPNYEKMLGLRANVRQELTTFKDVMVNKNKDSSLVIFVDELDRCSKDTIINFFSSIEAFIDIKGITFVFSINPFVVYPALDKISSLDSTNSMLNSDEPYYEDSSGKLFIEKYITNFITLPVSNDYKEFININLKQALKSDVIDNISNLITSIAHYQTMTPREVKKILDIILINSNYFNDFTTTQFASLVIMKRYFKDCMKLFNEVPENSNALIKDIASTYIKYSDTKIPFDVFSQFIAMIGSSSTYTVKSYSDKIDRILYYV</sequence>
<protein>
    <recommendedName>
        <fullName evidence="2">KAP NTPase domain-containing protein</fullName>
    </recommendedName>
</protein>
<dbReference type="PANTHER" id="PTHR22674:SF6">
    <property type="entry name" value="NTPASE KAP FAMILY P-LOOP DOMAIN-CONTAINING PROTEIN 1"/>
    <property type="match status" value="1"/>
</dbReference>
<reference evidence="3 4" key="1">
    <citation type="submission" date="2017-09" db="EMBL/GenBank/DDBJ databases">
        <title>Complete Genome Sequences of Two Strains of the Meat Spoilage Bacterium Brochothrix thermosphacta Isolated from Ground Chicken.</title>
        <authorList>
            <person name="Paoli G.C."/>
            <person name="Wijey C."/>
            <person name="Chen C.-Y."/>
            <person name="Nguyen L."/>
            <person name="Yan X."/>
            <person name="Irwin P.L."/>
        </authorList>
    </citation>
    <scope>NUCLEOTIDE SEQUENCE [LARGE SCALE GENOMIC DNA]</scope>
    <source>
        <strain evidence="3 4">BI</strain>
    </source>
</reference>
<gene>
    <name evidence="3" type="ORF">CNY62_10585</name>
</gene>
<evidence type="ECO:0000313" key="4">
    <source>
        <dbReference type="Proteomes" id="UP000243591"/>
    </source>
</evidence>
<name>A0A291BZV5_BROTH</name>
<proteinExistence type="predicted"/>
<dbReference type="SUPFAM" id="SSF52540">
    <property type="entry name" value="P-loop containing nucleoside triphosphate hydrolases"/>
    <property type="match status" value="1"/>
</dbReference>